<keyword evidence="3 8" id="KW-0597">Phosphoprotein</keyword>
<name>A0A1Y1Q961_9GAMM</name>
<evidence type="ECO:0000259" key="10">
    <source>
        <dbReference type="PROSITE" id="PS50110"/>
    </source>
</evidence>
<accession>A0A1Y1Q961</accession>
<dbReference type="EMBL" id="MTEJ01000657">
    <property type="protein sequence ID" value="OQX00312.1"/>
    <property type="molecule type" value="Genomic_DNA"/>
</dbReference>
<evidence type="ECO:0000256" key="3">
    <source>
        <dbReference type="ARBA" id="ARBA00022553"/>
    </source>
</evidence>
<organism evidence="12 13">
    <name type="scientific">Thiothrix lacustris</name>
    <dbReference type="NCBI Taxonomy" id="525917"/>
    <lineage>
        <taxon>Bacteria</taxon>
        <taxon>Pseudomonadati</taxon>
        <taxon>Pseudomonadota</taxon>
        <taxon>Gammaproteobacteria</taxon>
        <taxon>Thiotrichales</taxon>
        <taxon>Thiotrichaceae</taxon>
        <taxon>Thiothrix</taxon>
    </lineage>
</organism>
<sequence>MNNNAILIVEDDTRIRQVLRIMLEAEGYKTLEASTVASGLALAGEYRPGLVILDLGLPDADGLSFIHTLRDWSDVPVLVLSARTQEAEKVATLDAGADDYVIKPFGVAELLARLRALKRRRDKRPEDGFAIIQFSQVIVDRAKRCVSREGKTIHLTPREYHLLTVLMAQPGKVLTQRQLLREVWGAGHSEDGHYVRIYIGRLRQKLEMNPTIPLHLLTETGVGYRFCA</sequence>
<evidence type="ECO:0000256" key="6">
    <source>
        <dbReference type="ARBA" id="ARBA00023125"/>
    </source>
</evidence>
<evidence type="ECO:0000256" key="4">
    <source>
        <dbReference type="ARBA" id="ARBA00023012"/>
    </source>
</evidence>
<evidence type="ECO:0000256" key="1">
    <source>
        <dbReference type="ARBA" id="ARBA00004496"/>
    </source>
</evidence>
<feature type="DNA-binding region" description="OmpR/PhoB-type" evidence="9">
    <location>
        <begin position="129"/>
        <end position="228"/>
    </location>
</feature>
<proteinExistence type="predicted"/>
<dbReference type="GO" id="GO:0005829">
    <property type="term" value="C:cytosol"/>
    <property type="evidence" value="ECO:0007669"/>
    <property type="project" value="TreeGrafter"/>
</dbReference>
<dbReference type="InterPro" id="IPR036388">
    <property type="entry name" value="WH-like_DNA-bd_sf"/>
</dbReference>
<dbReference type="GO" id="GO:0000156">
    <property type="term" value="F:phosphorelay response regulator activity"/>
    <property type="evidence" value="ECO:0007669"/>
    <property type="project" value="TreeGrafter"/>
</dbReference>
<dbReference type="InterPro" id="IPR039420">
    <property type="entry name" value="WalR-like"/>
</dbReference>
<feature type="domain" description="Response regulatory" evidence="10">
    <location>
        <begin position="5"/>
        <end position="118"/>
    </location>
</feature>
<keyword evidence="6 9" id="KW-0238">DNA-binding</keyword>
<keyword evidence="5" id="KW-0805">Transcription regulation</keyword>
<dbReference type="SUPFAM" id="SSF52172">
    <property type="entry name" value="CheY-like"/>
    <property type="match status" value="1"/>
</dbReference>
<comment type="subcellular location">
    <subcellularLocation>
        <location evidence="1">Cytoplasm</location>
    </subcellularLocation>
</comment>
<reference evidence="12 13" key="1">
    <citation type="submission" date="2017-01" db="EMBL/GenBank/DDBJ databases">
        <title>Novel large sulfur bacteria in the metagenomes of groundwater-fed chemosynthetic microbial mats in the Lake Huron basin.</title>
        <authorList>
            <person name="Sharrar A.M."/>
            <person name="Flood B.E."/>
            <person name="Bailey J.V."/>
            <person name="Jones D.S."/>
            <person name="Biddanda B."/>
            <person name="Ruberg S.A."/>
            <person name="Marcus D.N."/>
            <person name="Dick G.J."/>
        </authorList>
    </citation>
    <scope>NUCLEOTIDE SEQUENCE [LARGE SCALE GENOMIC DNA]</scope>
    <source>
        <strain evidence="12">A8</strain>
    </source>
</reference>
<dbReference type="PROSITE" id="PS50110">
    <property type="entry name" value="RESPONSE_REGULATORY"/>
    <property type="match status" value="1"/>
</dbReference>
<dbReference type="PANTHER" id="PTHR48111">
    <property type="entry name" value="REGULATOR OF RPOS"/>
    <property type="match status" value="1"/>
</dbReference>
<dbReference type="GO" id="GO:0000987">
    <property type="term" value="F:cis-regulatory region sequence-specific DNA binding"/>
    <property type="evidence" value="ECO:0007669"/>
    <property type="project" value="UniProtKB-ARBA"/>
</dbReference>
<dbReference type="Proteomes" id="UP000192491">
    <property type="component" value="Unassembled WGS sequence"/>
</dbReference>
<evidence type="ECO:0000256" key="2">
    <source>
        <dbReference type="ARBA" id="ARBA00022490"/>
    </source>
</evidence>
<dbReference type="InterPro" id="IPR011006">
    <property type="entry name" value="CheY-like_superfamily"/>
</dbReference>
<dbReference type="Gene3D" id="3.40.50.2300">
    <property type="match status" value="1"/>
</dbReference>
<evidence type="ECO:0000313" key="12">
    <source>
        <dbReference type="EMBL" id="OQX00312.1"/>
    </source>
</evidence>
<keyword evidence="4" id="KW-0902">Two-component regulatory system</keyword>
<evidence type="ECO:0000256" key="9">
    <source>
        <dbReference type="PROSITE-ProRule" id="PRU01091"/>
    </source>
</evidence>
<evidence type="ECO:0000313" key="13">
    <source>
        <dbReference type="Proteomes" id="UP000192491"/>
    </source>
</evidence>
<evidence type="ECO:0000256" key="5">
    <source>
        <dbReference type="ARBA" id="ARBA00023015"/>
    </source>
</evidence>
<dbReference type="CDD" id="cd00383">
    <property type="entry name" value="trans_reg_C"/>
    <property type="match status" value="1"/>
</dbReference>
<dbReference type="GO" id="GO:0032993">
    <property type="term" value="C:protein-DNA complex"/>
    <property type="evidence" value="ECO:0007669"/>
    <property type="project" value="TreeGrafter"/>
</dbReference>
<dbReference type="SMART" id="SM00448">
    <property type="entry name" value="REC"/>
    <property type="match status" value="1"/>
</dbReference>
<protein>
    <submittedName>
        <fullName evidence="12">Two-component system response regulator KdpE</fullName>
    </submittedName>
</protein>
<dbReference type="PROSITE" id="PS51755">
    <property type="entry name" value="OMPR_PHOB"/>
    <property type="match status" value="1"/>
</dbReference>
<dbReference type="InterPro" id="IPR001867">
    <property type="entry name" value="OmpR/PhoB-type_DNA-bd"/>
</dbReference>
<comment type="caution">
    <text evidence="12">The sequence shown here is derived from an EMBL/GenBank/DDBJ whole genome shotgun (WGS) entry which is preliminary data.</text>
</comment>
<dbReference type="Pfam" id="PF00072">
    <property type="entry name" value="Response_reg"/>
    <property type="match status" value="1"/>
</dbReference>
<dbReference type="Gene3D" id="6.10.250.690">
    <property type="match status" value="1"/>
</dbReference>
<dbReference type="GO" id="GO:0045893">
    <property type="term" value="P:positive regulation of DNA-templated transcription"/>
    <property type="evidence" value="ECO:0007669"/>
    <property type="project" value="UniProtKB-ARBA"/>
</dbReference>
<keyword evidence="2" id="KW-0963">Cytoplasm</keyword>
<dbReference type="FunFam" id="3.40.50.2300:FF:000021">
    <property type="entry name" value="Two-component system response regulator KdpE"/>
    <property type="match status" value="1"/>
</dbReference>
<dbReference type="Gene3D" id="1.10.10.10">
    <property type="entry name" value="Winged helix-like DNA-binding domain superfamily/Winged helix DNA-binding domain"/>
    <property type="match status" value="1"/>
</dbReference>
<dbReference type="AlphaFoldDB" id="A0A1Y1Q961"/>
<dbReference type="Pfam" id="PF00486">
    <property type="entry name" value="Trans_reg_C"/>
    <property type="match status" value="1"/>
</dbReference>
<keyword evidence="7" id="KW-0804">Transcription</keyword>
<dbReference type="InterPro" id="IPR001789">
    <property type="entry name" value="Sig_transdc_resp-reg_receiver"/>
</dbReference>
<dbReference type="PANTHER" id="PTHR48111:SF50">
    <property type="entry name" value="KDP OPERON TRANSCRIPTIONAL REGULATORY PROTEIN KDPE"/>
    <property type="match status" value="1"/>
</dbReference>
<gene>
    <name evidence="12" type="ORF">BWK73_48770</name>
</gene>
<dbReference type="SMART" id="SM00862">
    <property type="entry name" value="Trans_reg_C"/>
    <property type="match status" value="1"/>
</dbReference>
<dbReference type="CDD" id="cd17620">
    <property type="entry name" value="REC_OmpR_KdpE-like"/>
    <property type="match status" value="1"/>
</dbReference>
<evidence type="ECO:0000259" key="11">
    <source>
        <dbReference type="PROSITE" id="PS51755"/>
    </source>
</evidence>
<feature type="modified residue" description="4-aspartylphosphate" evidence="8">
    <location>
        <position position="54"/>
    </location>
</feature>
<dbReference type="GO" id="GO:0042802">
    <property type="term" value="F:identical protein binding"/>
    <property type="evidence" value="ECO:0007669"/>
    <property type="project" value="UniProtKB-ARBA"/>
</dbReference>
<feature type="domain" description="OmpR/PhoB-type" evidence="11">
    <location>
        <begin position="129"/>
        <end position="228"/>
    </location>
</feature>
<evidence type="ECO:0000256" key="8">
    <source>
        <dbReference type="PROSITE-ProRule" id="PRU00169"/>
    </source>
</evidence>
<evidence type="ECO:0000256" key="7">
    <source>
        <dbReference type="ARBA" id="ARBA00023163"/>
    </source>
</evidence>